<evidence type="ECO:0000256" key="3">
    <source>
        <dbReference type="ARBA" id="ARBA00022692"/>
    </source>
</evidence>
<feature type="transmembrane region" description="Helical" evidence="6">
    <location>
        <begin position="393"/>
        <end position="409"/>
    </location>
</feature>
<evidence type="ECO:0000256" key="6">
    <source>
        <dbReference type="SAM" id="Phobius"/>
    </source>
</evidence>
<dbReference type="PANTHER" id="PTHR30619:SF1">
    <property type="entry name" value="RECOMBINATION PROTEIN 2"/>
    <property type="match status" value="1"/>
</dbReference>
<dbReference type="Pfam" id="PF03772">
    <property type="entry name" value="Competence"/>
    <property type="match status" value="1"/>
</dbReference>
<reference evidence="8" key="2">
    <citation type="submission" date="2021-04" db="EMBL/GenBank/DDBJ databases">
        <authorList>
            <person name="Gilroy R."/>
        </authorList>
    </citation>
    <scope>NUCLEOTIDE SEQUENCE</scope>
    <source>
        <strain evidence="8">CHK193-4272</strain>
    </source>
</reference>
<evidence type="ECO:0000256" key="1">
    <source>
        <dbReference type="ARBA" id="ARBA00004651"/>
    </source>
</evidence>
<evidence type="ECO:0000256" key="2">
    <source>
        <dbReference type="ARBA" id="ARBA00022475"/>
    </source>
</evidence>
<dbReference type="InterPro" id="IPR052159">
    <property type="entry name" value="Competence_DNA_uptake"/>
</dbReference>
<evidence type="ECO:0000313" key="8">
    <source>
        <dbReference type="EMBL" id="HIV63117.1"/>
    </source>
</evidence>
<dbReference type="Proteomes" id="UP000886808">
    <property type="component" value="Unassembled WGS sequence"/>
</dbReference>
<feature type="transmembrane region" description="Helical" evidence="6">
    <location>
        <begin position="291"/>
        <end position="313"/>
    </location>
</feature>
<keyword evidence="4 6" id="KW-1133">Transmembrane helix</keyword>
<sequence length="666" mass="75580">MLDNQRADIYAVVTEYPEIYEDNQRVSLKIDVKKSNMNMKIPYFYTLAYLPLTDEPIEPSDIIKTKLFFYIGSDDGGFDREVYYSGRNYHILSECAYKPTFEVQKSENIPLLLKPKIWANNFKSILEDKLQNAGFMNGLLFGDTSDLSIYIKQDFQKSGLSHVLAVSGMHIGFIVLLFLTLFGKRFGMIIACIALIFFVPMTGASPSVIRAVIMYLISVGGFYLRRDHSLLHSLCFALIFLLIINPYSVRSISLQLSFLATLGIIFIYRPLQNLFLKPIKKTNLSRLLKRLVYIITGVLSCSISACIFTSPILLLNFGYISIAATLTNILTIGVFSILFISGLLLCILGSVPVISSILITTINLLSNYVFYIADITGNISGFLLYWEDMKIKALIIGFYSFIILWIIFIKHFHYYVGMIISLSIIVITVYINIGIENNKYEVKLFNESGQTIAVSSMRNSFVVIDCAGTEPQATAENVLAYMDWYNYKEIDLLIITSLDNGHAKSVPYLLENTNVKRCILPNNYLESDIANEILNSLKEHSITTVYWTETSEKDIQPKSLGINIMGGTDRKLGVRIKMEDIDLLSFHSFTPKMLNELLNTQNISCKDIILSDSFLSDDERIKEVLNTLHPDKIYIPTAFSEDNYIENISYQTTKKNGDFTFTTIIK</sequence>
<dbReference type="InterPro" id="IPR036866">
    <property type="entry name" value="RibonucZ/Hydroxyglut_hydro"/>
</dbReference>
<evidence type="ECO:0000256" key="4">
    <source>
        <dbReference type="ARBA" id="ARBA00022989"/>
    </source>
</evidence>
<feature type="transmembrane region" description="Helical" evidence="6">
    <location>
        <begin position="188"/>
        <end position="217"/>
    </location>
</feature>
<feature type="transmembrane region" description="Helical" evidence="6">
    <location>
        <begin position="160"/>
        <end position="182"/>
    </location>
</feature>
<feature type="transmembrane region" description="Helical" evidence="6">
    <location>
        <begin position="415"/>
        <end position="435"/>
    </location>
</feature>
<organism evidence="8 9">
    <name type="scientific">Candidatus Butyricicoccus avistercoris</name>
    <dbReference type="NCBI Taxonomy" id="2838518"/>
    <lineage>
        <taxon>Bacteria</taxon>
        <taxon>Bacillati</taxon>
        <taxon>Bacillota</taxon>
        <taxon>Clostridia</taxon>
        <taxon>Eubacteriales</taxon>
        <taxon>Butyricicoccaceae</taxon>
        <taxon>Butyricicoccus</taxon>
    </lineage>
</organism>
<dbReference type="EMBL" id="DXIE01000058">
    <property type="protein sequence ID" value="HIV63117.1"/>
    <property type="molecule type" value="Genomic_DNA"/>
</dbReference>
<comment type="caution">
    <text evidence="8">The sequence shown here is derived from an EMBL/GenBank/DDBJ whole genome shotgun (WGS) entry which is preliminary data.</text>
</comment>
<evidence type="ECO:0000259" key="7">
    <source>
        <dbReference type="Pfam" id="PF03772"/>
    </source>
</evidence>
<name>A0A9D1TIH7_9FIRM</name>
<reference evidence="8" key="1">
    <citation type="journal article" date="2021" name="PeerJ">
        <title>Extensive microbial diversity within the chicken gut microbiome revealed by metagenomics and culture.</title>
        <authorList>
            <person name="Gilroy R."/>
            <person name="Ravi A."/>
            <person name="Getino M."/>
            <person name="Pursley I."/>
            <person name="Horton D.L."/>
            <person name="Alikhan N.F."/>
            <person name="Baker D."/>
            <person name="Gharbi K."/>
            <person name="Hall N."/>
            <person name="Watson M."/>
            <person name="Adriaenssens E.M."/>
            <person name="Foster-Nyarko E."/>
            <person name="Jarju S."/>
            <person name="Secka A."/>
            <person name="Antonio M."/>
            <person name="Oren A."/>
            <person name="Chaudhuri R.R."/>
            <person name="La Ragione R."/>
            <person name="Hildebrand F."/>
            <person name="Pallen M.J."/>
        </authorList>
    </citation>
    <scope>NUCLEOTIDE SEQUENCE</scope>
    <source>
        <strain evidence="8">CHK193-4272</strain>
    </source>
</reference>
<dbReference type="PANTHER" id="PTHR30619">
    <property type="entry name" value="DNA INTERNALIZATION/COMPETENCE PROTEIN COMEC/REC2"/>
    <property type="match status" value="1"/>
</dbReference>
<dbReference type="SUPFAM" id="SSF56281">
    <property type="entry name" value="Metallo-hydrolase/oxidoreductase"/>
    <property type="match status" value="1"/>
</dbReference>
<dbReference type="InterPro" id="IPR004477">
    <property type="entry name" value="ComEC_N"/>
</dbReference>
<protein>
    <submittedName>
        <fullName evidence="8">ComEC/Rec2 family competence protein</fullName>
    </submittedName>
</protein>
<dbReference type="AlphaFoldDB" id="A0A9D1TIH7"/>
<proteinExistence type="predicted"/>
<accession>A0A9D1TIH7</accession>
<feature type="transmembrane region" description="Helical" evidence="6">
    <location>
        <begin position="229"/>
        <end position="248"/>
    </location>
</feature>
<keyword evidence="2" id="KW-1003">Cell membrane</keyword>
<gene>
    <name evidence="8" type="ORF">H9746_09830</name>
</gene>
<dbReference type="NCBIfam" id="TIGR00360">
    <property type="entry name" value="ComEC_N-term"/>
    <property type="match status" value="1"/>
</dbReference>
<evidence type="ECO:0000256" key="5">
    <source>
        <dbReference type="ARBA" id="ARBA00023136"/>
    </source>
</evidence>
<feature type="transmembrane region" description="Helical" evidence="6">
    <location>
        <begin position="368"/>
        <end position="386"/>
    </location>
</feature>
<dbReference type="Gene3D" id="3.60.15.10">
    <property type="entry name" value="Ribonuclease Z/Hydroxyacylglutathione hydrolase-like"/>
    <property type="match status" value="1"/>
</dbReference>
<feature type="domain" description="ComEC/Rec2-related protein" evidence="7">
    <location>
        <begin position="139"/>
        <end position="408"/>
    </location>
</feature>
<keyword evidence="3 6" id="KW-0812">Transmembrane</keyword>
<feature type="transmembrane region" description="Helical" evidence="6">
    <location>
        <begin position="254"/>
        <end position="271"/>
    </location>
</feature>
<comment type="subcellular location">
    <subcellularLocation>
        <location evidence="1">Cell membrane</location>
        <topology evidence="1">Multi-pass membrane protein</topology>
    </subcellularLocation>
</comment>
<keyword evidence="5 6" id="KW-0472">Membrane</keyword>
<evidence type="ECO:0000313" key="9">
    <source>
        <dbReference type="Proteomes" id="UP000886808"/>
    </source>
</evidence>
<dbReference type="GO" id="GO:0005886">
    <property type="term" value="C:plasma membrane"/>
    <property type="evidence" value="ECO:0007669"/>
    <property type="project" value="UniProtKB-SubCell"/>
</dbReference>